<dbReference type="AlphaFoldDB" id="A0AAE0SLM8"/>
<organism evidence="1 2">
    <name type="scientific">Potamilus streckersoni</name>
    <dbReference type="NCBI Taxonomy" id="2493646"/>
    <lineage>
        <taxon>Eukaryota</taxon>
        <taxon>Metazoa</taxon>
        <taxon>Spiralia</taxon>
        <taxon>Lophotrochozoa</taxon>
        <taxon>Mollusca</taxon>
        <taxon>Bivalvia</taxon>
        <taxon>Autobranchia</taxon>
        <taxon>Heteroconchia</taxon>
        <taxon>Palaeoheterodonta</taxon>
        <taxon>Unionida</taxon>
        <taxon>Unionoidea</taxon>
        <taxon>Unionidae</taxon>
        <taxon>Ambleminae</taxon>
        <taxon>Lampsilini</taxon>
        <taxon>Potamilus</taxon>
    </lineage>
</organism>
<dbReference type="EMBL" id="JAEAOA010001720">
    <property type="protein sequence ID" value="KAK3594322.1"/>
    <property type="molecule type" value="Genomic_DNA"/>
</dbReference>
<evidence type="ECO:0000313" key="2">
    <source>
        <dbReference type="Proteomes" id="UP001195483"/>
    </source>
</evidence>
<sequence length="76" mass="8539">MNLSGVNHDKVVIFKNEFGVLKTSNIKWIDKIRRVFGATTDDIPVFNDGGRIRVSNVSISSEMKLKKCVTDRLKSA</sequence>
<name>A0AAE0SLM8_9BIVA</name>
<keyword evidence="2" id="KW-1185">Reference proteome</keyword>
<proteinExistence type="predicted"/>
<feature type="non-terminal residue" evidence="1">
    <location>
        <position position="76"/>
    </location>
</feature>
<reference evidence="1" key="3">
    <citation type="submission" date="2023-05" db="EMBL/GenBank/DDBJ databases">
        <authorList>
            <person name="Smith C.H."/>
        </authorList>
    </citation>
    <scope>NUCLEOTIDE SEQUENCE</scope>
    <source>
        <strain evidence="1">CHS0354</strain>
        <tissue evidence="1">Mantle</tissue>
    </source>
</reference>
<evidence type="ECO:0000313" key="1">
    <source>
        <dbReference type="EMBL" id="KAK3594322.1"/>
    </source>
</evidence>
<reference evidence="1" key="2">
    <citation type="journal article" date="2021" name="Genome Biol. Evol.">
        <title>Developing a high-quality reference genome for a parasitic bivalve with doubly uniparental inheritance (Bivalvia: Unionida).</title>
        <authorList>
            <person name="Smith C.H."/>
        </authorList>
    </citation>
    <scope>NUCLEOTIDE SEQUENCE</scope>
    <source>
        <strain evidence="1">CHS0354</strain>
        <tissue evidence="1">Mantle</tissue>
    </source>
</reference>
<gene>
    <name evidence="1" type="ORF">CHS0354_028704</name>
</gene>
<accession>A0AAE0SLM8</accession>
<reference evidence="1" key="1">
    <citation type="journal article" date="2021" name="Genome Biol. Evol.">
        <title>A High-Quality Reference Genome for a Parasitic Bivalve with Doubly Uniparental Inheritance (Bivalvia: Unionida).</title>
        <authorList>
            <person name="Smith C.H."/>
        </authorList>
    </citation>
    <scope>NUCLEOTIDE SEQUENCE</scope>
    <source>
        <strain evidence="1">CHS0354</strain>
    </source>
</reference>
<dbReference type="Proteomes" id="UP001195483">
    <property type="component" value="Unassembled WGS sequence"/>
</dbReference>
<comment type="caution">
    <text evidence="1">The sequence shown here is derived from an EMBL/GenBank/DDBJ whole genome shotgun (WGS) entry which is preliminary data.</text>
</comment>
<protein>
    <submittedName>
        <fullName evidence="1">Uncharacterized protein</fullName>
    </submittedName>
</protein>